<reference evidence="2" key="2">
    <citation type="submission" date="2015-06" db="UniProtKB">
        <authorList>
            <consortium name="EnsemblProtists"/>
        </authorList>
    </citation>
    <scope>IDENTIFICATION</scope>
    <source>
        <strain evidence="2">Emoy2</strain>
    </source>
</reference>
<protein>
    <submittedName>
        <fullName evidence="2">Uncharacterized protein</fullName>
    </submittedName>
</protein>
<dbReference type="HOGENOM" id="CLU_2643280_0_0_1"/>
<feature type="compositionally biased region" description="Polar residues" evidence="1">
    <location>
        <begin position="67"/>
        <end position="77"/>
    </location>
</feature>
<name>M4C383_HYAAE</name>
<organism evidence="2 3">
    <name type="scientific">Hyaloperonospora arabidopsidis (strain Emoy2)</name>
    <name type="common">Downy mildew agent</name>
    <name type="synonym">Peronospora arabidopsidis</name>
    <dbReference type="NCBI Taxonomy" id="559515"/>
    <lineage>
        <taxon>Eukaryota</taxon>
        <taxon>Sar</taxon>
        <taxon>Stramenopiles</taxon>
        <taxon>Oomycota</taxon>
        <taxon>Peronosporomycetes</taxon>
        <taxon>Peronosporales</taxon>
        <taxon>Peronosporaceae</taxon>
        <taxon>Hyaloperonospora</taxon>
    </lineage>
</organism>
<evidence type="ECO:0000313" key="2">
    <source>
        <dbReference type="EnsemblProtists" id="HpaP813550"/>
    </source>
</evidence>
<evidence type="ECO:0000256" key="1">
    <source>
        <dbReference type="SAM" id="MobiDB-lite"/>
    </source>
</evidence>
<dbReference type="EMBL" id="ABWE02002619">
    <property type="status" value="NOT_ANNOTATED_CDS"/>
    <property type="molecule type" value="Genomic_DNA"/>
</dbReference>
<feature type="region of interest" description="Disordered" evidence="1">
    <location>
        <begin position="56"/>
        <end position="77"/>
    </location>
</feature>
<keyword evidence="3" id="KW-1185">Reference proteome</keyword>
<dbReference type="InParanoid" id="M4C383"/>
<evidence type="ECO:0000313" key="3">
    <source>
        <dbReference type="Proteomes" id="UP000011713"/>
    </source>
</evidence>
<sequence>MVSSVSDEGDHSLQVPSSSYMEFLSPRLPSSGARSRAVNMRRRKLEIEIVEGARMGPTWQFPGAGSSEKNSTSPRSC</sequence>
<accession>M4C383</accession>
<dbReference type="Proteomes" id="UP000011713">
    <property type="component" value="Unassembled WGS sequence"/>
</dbReference>
<dbReference type="AlphaFoldDB" id="M4C383"/>
<dbReference type="EnsemblProtists" id="HpaT813550">
    <property type="protein sequence ID" value="HpaP813550"/>
    <property type="gene ID" value="HpaG813550"/>
</dbReference>
<proteinExistence type="predicted"/>
<dbReference type="STRING" id="559515.M4C383"/>
<dbReference type="VEuPathDB" id="FungiDB:HpaG813550"/>
<feature type="region of interest" description="Disordered" evidence="1">
    <location>
        <begin position="1"/>
        <end position="38"/>
    </location>
</feature>
<reference evidence="3" key="1">
    <citation type="journal article" date="2010" name="Science">
        <title>Signatures of adaptation to obligate biotrophy in the Hyaloperonospora arabidopsidis genome.</title>
        <authorList>
            <person name="Baxter L."/>
            <person name="Tripathy S."/>
            <person name="Ishaque N."/>
            <person name="Boot N."/>
            <person name="Cabral A."/>
            <person name="Kemen E."/>
            <person name="Thines M."/>
            <person name="Ah-Fong A."/>
            <person name="Anderson R."/>
            <person name="Badejoko W."/>
            <person name="Bittner-Eddy P."/>
            <person name="Boore J.L."/>
            <person name="Chibucos M.C."/>
            <person name="Coates M."/>
            <person name="Dehal P."/>
            <person name="Delehaunty K."/>
            <person name="Dong S."/>
            <person name="Downton P."/>
            <person name="Dumas B."/>
            <person name="Fabro G."/>
            <person name="Fronick C."/>
            <person name="Fuerstenberg S.I."/>
            <person name="Fulton L."/>
            <person name="Gaulin E."/>
            <person name="Govers F."/>
            <person name="Hughes L."/>
            <person name="Humphray S."/>
            <person name="Jiang R.H."/>
            <person name="Judelson H."/>
            <person name="Kamoun S."/>
            <person name="Kyung K."/>
            <person name="Meijer H."/>
            <person name="Minx P."/>
            <person name="Morris P."/>
            <person name="Nelson J."/>
            <person name="Phuntumart V."/>
            <person name="Qutob D."/>
            <person name="Rehmany A."/>
            <person name="Rougon-Cardoso A."/>
            <person name="Ryden P."/>
            <person name="Torto-Alalibo T."/>
            <person name="Studholme D."/>
            <person name="Wang Y."/>
            <person name="Win J."/>
            <person name="Wood J."/>
            <person name="Clifton S.W."/>
            <person name="Rogers J."/>
            <person name="Van den Ackerveken G."/>
            <person name="Jones J.D."/>
            <person name="McDowell J.M."/>
            <person name="Beynon J."/>
            <person name="Tyler B.M."/>
        </authorList>
    </citation>
    <scope>NUCLEOTIDE SEQUENCE [LARGE SCALE GENOMIC DNA]</scope>
    <source>
        <strain evidence="3">Emoy2</strain>
    </source>
</reference>